<dbReference type="AlphaFoldDB" id="A0A875S0X5"/>
<dbReference type="PROSITE" id="PS50048">
    <property type="entry name" value="ZN2_CY6_FUNGAL_2"/>
    <property type="match status" value="1"/>
</dbReference>
<name>A0A875S0X5_EENNA</name>
<keyword evidence="3" id="KW-0805">Transcription regulation</keyword>
<dbReference type="Proteomes" id="UP000662931">
    <property type="component" value="Chromosome 1"/>
</dbReference>
<dbReference type="Gene3D" id="4.10.240.10">
    <property type="entry name" value="Zn(2)-C6 fungal-type DNA-binding domain"/>
    <property type="match status" value="1"/>
</dbReference>
<evidence type="ECO:0000256" key="4">
    <source>
        <dbReference type="ARBA" id="ARBA00023125"/>
    </source>
</evidence>
<evidence type="ECO:0000313" key="9">
    <source>
        <dbReference type="EMBL" id="QPG73985.1"/>
    </source>
</evidence>
<evidence type="ECO:0000259" key="8">
    <source>
        <dbReference type="PROSITE" id="PS50048"/>
    </source>
</evidence>
<evidence type="ECO:0000256" key="6">
    <source>
        <dbReference type="ARBA" id="ARBA00023242"/>
    </source>
</evidence>
<feature type="region of interest" description="Disordered" evidence="7">
    <location>
        <begin position="294"/>
        <end position="327"/>
    </location>
</feature>
<dbReference type="GeneID" id="62194703"/>
<evidence type="ECO:0000256" key="7">
    <source>
        <dbReference type="SAM" id="MobiDB-lite"/>
    </source>
</evidence>
<dbReference type="InterPro" id="IPR036864">
    <property type="entry name" value="Zn2-C6_fun-type_DNA-bd_sf"/>
</dbReference>
<keyword evidence="6" id="KW-0539">Nucleus</keyword>
<gene>
    <name evidence="9" type="ORF">FOA43_001302</name>
</gene>
<evidence type="ECO:0000256" key="1">
    <source>
        <dbReference type="ARBA" id="ARBA00022723"/>
    </source>
</evidence>
<dbReference type="GO" id="GO:0000981">
    <property type="term" value="F:DNA-binding transcription factor activity, RNA polymerase II-specific"/>
    <property type="evidence" value="ECO:0007669"/>
    <property type="project" value="InterPro"/>
</dbReference>
<keyword evidence="10" id="KW-1185">Reference proteome</keyword>
<dbReference type="CDD" id="cd00067">
    <property type="entry name" value="GAL4"/>
    <property type="match status" value="1"/>
</dbReference>
<evidence type="ECO:0000256" key="2">
    <source>
        <dbReference type="ARBA" id="ARBA00022833"/>
    </source>
</evidence>
<dbReference type="GO" id="GO:0008270">
    <property type="term" value="F:zinc ion binding"/>
    <property type="evidence" value="ECO:0007669"/>
    <property type="project" value="InterPro"/>
</dbReference>
<organism evidence="9 10">
    <name type="scientific">Eeniella nana</name>
    <name type="common">Yeast</name>
    <name type="synonym">Brettanomyces nanus</name>
    <dbReference type="NCBI Taxonomy" id="13502"/>
    <lineage>
        <taxon>Eukaryota</taxon>
        <taxon>Fungi</taxon>
        <taxon>Dikarya</taxon>
        <taxon>Ascomycota</taxon>
        <taxon>Saccharomycotina</taxon>
        <taxon>Pichiomycetes</taxon>
        <taxon>Pichiales</taxon>
        <taxon>Pichiaceae</taxon>
        <taxon>Brettanomyces</taxon>
    </lineage>
</organism>
<proteinExistence type="predicted"/>
<sequence>MPGLLTSYYPMVLTTSEASSEVSPKVPSADTSETPYIKERKRSIIDITAESDTQLPSKPIADVVKPCSPVCLSSDDNESDSSSSEADDKCGTGENSDLHHNYSLANAAAKLAGAVHKKRAFSRRSRTGCLTCRRRRIKCDEGRPFCHNCIKSRKVCSGYAHVEAMLQSNKKKLKSRDSIDRDGSELNLSGVPRAYEVPPMSYNASELAAQYHAPSYVAVPPPPANWQYVLTSRRSPLPSLPSLPTMPPLALTATPTSSSATSVAPPLSVPAYSSRQLPRFSVISSSDFAPLRRMSQPSMEDTLQQQQQQPPLRRSSSSEIQLKLQPKQARNASYDHLSWQYSPTSPVARQQPFFVQPGILQLQHPPQPQPQPQFQQLPMQVQQQPTPTYSSYPSWTWQCQPVPIAPLQLEQTARQGLLSPDGRQMQQSVDPYMYRVAPIRR</sequence>
<dbReference type="GO" id="GO:0003677">
    <property type="term" value="F:DNA binding"/>
    <property type="evidence" value="ECO:0007669"/>
    <property type="project" value="UniProtKB-KW"/>
</dbReference>
<dbReference type="EMBL" id="CP064812">
    <property type="protein sequence ID" value="QPG73985.1"/>
    <property type="molecule type" value="Genomic_DNA"/>
</dbReference>
<keyword evidence="1" id="KW-0479">Metal-binding</keyword>
<feature type="region of interest" description="Disordered" evidence="7">
    <location>
        <begin position="74"/>
        <end position="94"/>
    </location>
</feature>
<keyword evidence="5" id="KW-0804">Transcription</keyword>
<feature type="region of interest" description="Disordered" evidence="7">
    <location>
        <begin position="16"/>
        <end position="38"/>
    </location>
</feature>
<keyword evidence="2" id="KW-0862">Zinc</keyword>
<dbReference type="InterPro" id="IPR001138">
    <property type="entry name" value="Zn2Cys6_DnaBD"/>
</dbReference>
<protein>
    <recommendedName>
        <fullName evidence="8">Zn(2)-C6 fungal-type domain-containing protein</fullName>
    </recommendedName>
</protein>
<dbReference type="KEGG" id="bnn:FOA43_001302"/>
<dbReference type="PANTHER" id="PTHR36206:SF13">
    <property type="entry name" value="TRANSCRIPTIONAL REGULATORY PROTEIN MOC3"/>
    <property type="match status" value="1"/>
</dbReference>
<dbReference type="OrthoDB" id="3998221at2759"/>
<reference evidence="9" key="1">
    <citation type="submission" date="2020-10" db="EMBL/GenBank/DDBJ databases">
        <authorList>
            <person name="Roach M.J.R."/>
        </authorList>
    </citation>
    <scope>NUCLEOTIDE SEQUENCE</scope>
    <source>
        <strain evidence="9">CBS 1945</strain>
    </source>
</reference>
<dbReference type="PROSITE" id="PS00463">
    <property type="entry name" value="ZN2_CY6_FUNGAL_1"/>
    <property type="match status" value="1"/>
</dbReference>
<dbReference type="SUPFAM" id="SSF57701">
    <property type="entry name" value="Zn2/Cys6 DNA-binding domain"/>
    <property type="match status" value="1"/>
</dbReference>
<keyword evidence="4" id="KW-0238">DNA-binding</keyword>
<dbReference type="Pfam" id="PF00172">
    <property type="entry name" value="Zn_clus"/>
    <property type="match status" value="1"/>
</dbReference>
<evidence type="ECO:0000256" key="5">
    <source>
        <dbReference type="ARBA" id="ARBA00023163"/>
    </source>
</evidence>
<evidence type="ECO:0000256" key="3">
    <source>
        <dbReference type="ARBA" id="ARBA00023015"/>
    </source>
</evidence>
<dbReference type="InterPro" id="IPR052360">
    <property type="entry name" value="Transcr_Regulatory_Proteins"/>
</dbReference>
<dbReference type="RefSeq" id="XP_038777550.1">
    <property type="nucleotide sequence ID" value="XM_038921622.1"/>
</dbReference>
<dbReference type="SMART" id="SM00066">
    <property type="entry name" value="GAL4"/>
    <property type="match status" value="1"/>
</dbReference>
<dbReference type="PANTHER" id="PTHR36206">
    <property type="entry name" value="ASPERCRYPTIN BIOSYNTHESIS CLUSTER-SPECIFIC TRANSCRIPTION REGULATOR ATNN-RELATED"/>
    <property type="match status" value="1"/>
</dbReference>
<feature type="compositionally biased region" description="Low complexity" evidence="7">
    <location>
        <begin position="303"/>
        <end position="318"/>
    </location>
</feature>
<accession>A0A875S0X5</accession>
<feature type="domain" description="Zn(2)-C6 fungal-type" evidence="8">
    <location>
        <begin position="128"/>
        <end position="157"/>
    </location>
</feature>
<evidence type="ECO:0000313" key="10">
    <source>
        <dbReference type="Proteomes" id="UP000662931"/>
    </source>
</evidence>